<organism evidence="5 6">
    <name type="scientific">Patiria miniata</name>
    <name type="common">Bat star</name>
    <name type="synonym">Asterina miniata</name>
    <dbReference type="NCBI Taxonomy" id="46514"/>
    <lineage>
        <taxon>Eukaryota</taxon>
        <taxon>Metazoa</taxon>
        <taxon>Echinodermata</taxon>
        <taxon>Eleutherozoa</taxon>
        <taxon>Asterozoa</taxon>
        <taxon>Asteroidea</taxon>
        <taxon>Valvatacea</taxon>
        <taxon>Valvatida</taxon>
        <taxon>Asterinidae</taxon>
        <taxon>Patiria</taxon>
    </lineage>
</organism>
<accession>A0A914AG65</accession>
<dbReference type="SUPFAM" id="SSF52047">
    <property type="entry name" value="RNI-like"/>
    <property type="match status" value="1"/>
</dbReference>
<evidence type="ECO:0000259" key="3">
    <source>
        <dbReference type="PROSITE" id="PS50017"/>
    </source>
</evidence>
<dbReference type="SUPFAM" id="SSF52540">
    <property type="entry name" value="P-loop containing nucleoside triphosphate hydrolases"/>
    <property type="match status" value="1"/>
</dbReference>
<dbReference type="RefSeq" id="XP_038062369.1">
    <property type="nucleotide sequence ID" value="XM_038206441.1"/>
</dbReference>
<protein>
    <submittedName>
        <fullName evidence="5">Uncharacterized protein</fullName>
    </submittedName>
</protein>
<dbReference type="Gene3D" id="1.10.533.10">
    <property type="entry name" value="Death Domain, Fas"/>
    <property type="match status" value="1"/>
</dbReference>
<feature type="domain" description="Death" evidence="3">
    <location>
        <begin position="4"/>
        <end position="89"/>
    </location>
</feature>
<dbReference type="SUPFAM" id="SSF47986">
    <property type="entry name" value="DEATH domain"/>
    <property type="match status" value="1"/>
</dbReference>
<sequence length="834" mass="94936">MGITEPVLRKISQRLGAEWRKLATHLGLSAAEIERIVIDDPGQTENQIFNMLVKWRRQQSTSADQRDMLCTALIEIGRRDIVEDLIEITGLQGPYTFAYLRQQIIDNYKQTATTIPAHPVLETRNVDIEFFIPLFLRKNIPGKTKSDRFVTLREGERLLDANQTITLNSLDDLLNPEVVKEIKILLSGGAGTGKSTLLVKVANSCITLSSKPLLGRFDLVLWIKLRQMQQSSCVLDAIFDQLLARNTKLTKHIVKGFIDDHESGIVLLLDGLDEIPSHVLQSEEGVYRVQDILHNRVLTKSFVLVTTRPHMTQYVLRGHQKYAVVEACGFTPQDRDQYIRLNLSDDADMGEALISYLNDNTNLRDISALPIISQMLCLVWKNQKSLPERITELYTEFALALFKRCNKDMNDDQVMSDMMSIIDGLGRVALQGLLDSRGERLMFDKNEFQDCQSCLDEGCRVGFVQYETYTSGLDVKMLVTFIHKTIQEYFAACHLVKLLDDENNFRHQLKQIGERNVLAMEYLLRFCCGRSMQAAGLILDHIQEMQGDEMKLQRLARLLLIESGSEELATKLVRPTVVDCKSNEDLKSLSYYLHVTPSLEGTDFFMHVRKQELTLLRGILVSDSMKSAKHINVDYYLSEQKEELSLLEETLYVVDEQRRAQLQMVVRIEAKSWFDVGRVSHSFFRMQEQIGRLGLYMHQRSLDEVVDLLKALEGCRLDWHILYDTDLHARVRNVSHISSSLTGLGLPACRLVDDDVEDLISIIPTGHGLLGLALDGNAFSLDAVRALTQHLQGLPKLRLLKLSNIGLDAELIRQVVSQDLPHLKETEEGYFKAY</sequence>
<dbReference type="Gene3D" id="3.80.10.10">
    <property type="entry name" value="Ribonuclease Inhibitor"/>
    <property type="match status" value="1"/>
</dbReference>
<dbReference type="GO" id="GO:0007165">
    <property type="term" value="P:signal transduction"/>
    <property type="evidence" value="ECO:0007669"/>
    <property type="project" value="InterPro"/>
</dbReference>
<dbReference type="Pfam" id="PF05729">
    <property type="entry name" value="NACHT"/>
    <property type="match status" value="1"/>
</dbReference>
<dbReference type="InterPro" id="IPR007111">
    <property type="entry name" value="NACHT_NTPase"/>
</dbReference>
<evidence type="ECO:0000313" key="6">
    <source>
        <dbReference type="Proteomes" id="UP000887568"/>
    </source>
</evidence>
<dbReference type="Gene3D" id="3.40.50.300">
    <property type="entry name" value="P-loop containing nucleotide triphosphate hydrolases"/>
    <property type="match status" value="1"/>
</dbReference>
<proteinExistence type="predicted"/>
<dbReference type="GeneID" id="119732837"/>
<dbReference type="GO" id="GO:0005524">
    <property type="term" value="F:ATP binding"/>
    <property type="evidence" value="ECO:0007669"/>
    <property type="project" value="UniProtKB-KW"/>
</dbReference>
<evidence type="ECO:0000256" key="1">
    <source>
        <dbReference type="ARBA" id="ARBA00022741"/>
    </source>
</evidence>
<feature type="domain" description="NACHT" evidence="4">
    <location>
        <begin position="182"/>
        <end position="309"/>
    </location>
</feature>
<dbReference type="PROSITE" id="PS50837">
    <property type="entry name" value="NACHT"/>
    <property type="match status" value="1"/>
</dbReference>
<dbReference type="AlphaFoldDB" id="A0A914AG65"/>
<keyword evidence="1" id="KW-0547">Nucleotide-binding</keyword>
<evidence type="ECO:0000256" key="2">
    <source>
        <dbReference type="ARBA" id="ARBA00022840"/>
    </source>
</evidence>
<dbReference type="SMART" id="SM00005">
    <property type="entry name" value="DEATH"/>
    <property type="match status" value="1"/>
</dbReference>
<dbReference type="InterPro" id="IPR032675">
    <property type="entry name" value="LRR_dom_sf"/>
</dbReference>
<evidence type="ECO:0000259" key="4">
    <source>
        <dbReference type="PROSITE" id="PS50837"/>
    </source>
</evidence>
<keyword evidence="6" id="KW-1185">Reference proteome</keyword>
<name>A0A914AG65_PATMI</name>
<dbReference type="Pfam" id="PF00531">
    <property type="entry name" value="Death"/>
    <property type="match status" value="1"/>
</dbReference>
<reference evidence="5" key="1">
    <citation type="submission" date="2022-11" db="UniProtKB">
        <authorList>
            <consortium name="EnsemblMetazoa"/>
        </authorList>
    </citation>
    <scope>IDENTIFICATION</scope>
</reference>
<dbReference type="EnsemblMetazoa" id="XM_038206441.1">
    <property type="protein sequence ID" value="XP_038062369.1"/>
    <property type="gene ID" value="LOC119732837"/>
</dbReference>
<keyword evidence="2" id="KW-0067">ATP-binding</keyword>
<dbReference type="PANTHER" id="PTHR46312:SF2">
    <property type="entry name" value="NUCLEOTIDE-BINDING OLIGOMERIZATION DOMAIN-CONTAINING PROTEIN 2-LIKE"/>
    <property type="match status" value="1"/>
</dbReference>
<dbReference type="OMA" id="TSIMDIH"/>
<dbReference type="Proteomes" id="UP000887568">
    <property type="component" value="Unplaced"/>
</dbReference>
<dbReference type="InterPro" id="IPR011029">
    <property type="entry name" value="DEATH-like_dom_sf"/>
</dbReference>
<evidence type="ECO:0000313" key="5">
    <source>
        <dbReference type="EnsemblMetazoa" id="XP_038062369.1"/>
    </source>
</evidence>
<dbReference type="PROSITE" id="PS50017">
    <property type="entry name" value="DEATH_DOMAIN"/>
    <property type="match status" value="1"/>
</dbReference>
<dbReference type="InterPro" id="IPR027417">
    <property type="entry name" value="P-loop_NTPase"/>
</dbReference>
<dbReference type="PANTHER" id="PTHR46312">
    <property type="entry name" value="NACHT DOMAIN-CONTAINING PROTEIN"/>
    <property type="match status" value="1"/>
</dbReference>
<dbReference type="InterPro" id="IPR000488">
    <property type="entry name" value="Death_dom"/>
</dbReference>
<dbReference type="OrthoDB" id="5987518at2759"/>